<feature type="domain" description="Transposase IS66 central" evidence="1">
    <location>
        <begin position="3"/>
        <end position="119"/>
    </location>
</feature>
<reference evidence="2" key="1">
    <citation type="submission" date="2013-08" db="EMBL/GenBank/DDBJ databases">
        <authorList>
            <person name="Mendez C."/>
            <person name="Richter M."/>
            <person name="Ferrer M."/>
            <person name="Sanchez J."/>
        </authorList>
    </citation>
    <scope>NUCLEOTIDE SEQUENCE</scope>
</reference>
<dbReference type="AlphaFoldDB" id="T1BNQ0"/>
<dbReference type="EMBL" id="AUZY01006264">
    <property type="protein sequence ID" value="EQD54879.1"/>
    <property type="molecule type" value="Genomic_DNA"/>
</dbReference>
<dbReference type="InterPro" id="IPR004291">
    <property type="entry name" value="Transposase_IS66_central"/>
</dbReference>
<feature type="non-terminal residue" evidence="2">
    <location>
        <position position="1"/>
    </location>
</feature>
<feature type="non-terminal residue" evidence="2">
    <location>
        <position position="142"/>
    </location>
</feature>
<dbReference type="PANTHER" id="PTHR33678:SF2">
    <property type="match status" value="1"/>
</dbReference>
<accession>T1BNQ0</accession>
<dbReference type="PANTHER" id="PTHR33678">
    <property type="entry name" value="BLL1576 PROTEIN"/>
    <property type="match status" value="1"/>
</dbReference>
<name>T1BNQ0_9ZZZZ</name>
<evidence type="ECO:0000313" key="2">
    <source>
        <dbReference type="EMBL" id="EQD54879.1"/>
    </source>
</evidence>
<protein>
    <submittedName>
        <fullName evidence="2">Transposase (ISH10)</fullName>
    </submittedName>
</protein>
<dbReference type="InterPro" id="IPR052344">
    <property type="entry name" value="Transposase-related"/>
</dbReference>
<dbReference type="Pfam" id="PF03050">
    <property type="entry name" value="DDE_Tnp_IS66"/>
    <property type="match status" value="1"/>
</dbReference>
<proteinExistence type="predicted"/>
<sequence length="142" mass="16562">IGPEYDKLLEQIRDAPSRHMDTTPWRVNGENHDLWTFVTKSEAIFRITKSNNHEVPLTVLGDHKETDVHDRHSAFETLAKKTGNDQQYCWLHIICDAKELERFYGKEGRIVKESLQKIHEDAKAFNGHGIMEDVDRLHEKLT</sequence>
<reference evidence="2" key="2">
    <citation type="journal article" date="2014" name="ISME J.">
        <title>Microbial stratification in low pH oxic and suboxic macroscopic growths along an acid mine drainage.</title>
        <authorList>
            <person name="Mendez-Garcia C."/>
            <person name="Mesa V."/>
            <person name="Sprenger R.R."/>
            <person name="Richter M."/>
            <person name="Diez M.S."/>
            <person name="Solano J."/>
            <person name="Bargiela R."/>
            <person name="Golyshina O.V."/>
            <person name="Manteca A."/>
            <person name="Ramos J.L."/>
            <person name="Gallego J.R."/>
            <person name="Llorente I."/>
            <person name="Martins Dos Santos V.A."/>
            <person name="Jensen O.N."/>
            <person name="Pelaez A.I."/>
            <person name="Sanchez J."/>
            <person name="Ferrer M."/>
        </authorList>
    </citation>
    <scope>NUCLEOTIDE SEQUENCE</scope>
</reference>
<comment type="caution">
    <text evidence="2">The sequence shown here is derived from an EMBL/GenBank/DDBJ whole genome shotgun (WGS) entry which is preliminary data.</text>
</comment>
<gene>
    <name evidence="2" type="ORF">B1B_09461</name>
</gene>
<organism evidence="2">
    <name type="scientific">mine drainage metagenome</name>
    <dbReference type="NCBI Taxonomy" id="410659"/>
    <lineage>
        <taxon>unclassified sequences</taxon>
        <taxon>metagenomes</taxon>
        <taxon>ecological metagenomes</taxon>
    </lineage>
</organism>
<evidence type="ECO:0000259" key="1">
    <source>
        <dbReference type="Pfam" id="PF03050"/>
    </source>
</evidence>